<evidence type="ECO:0000256" key="5">
    <source>
        <dbReference type="ARBA" id="ARBA00023242"/>
    </source>
</evidence>
<dbReference type="GO" id="GO:0005664">
    <property type="term" value="C:nuclear origin of replication recognition complex"/>
    <property type="evidence" value="ECO:0007669"/>
    <property type="project" value="InterPro"/>
</dbReference>
<keyword evidence="3" id="KW-0235">DNA replication</keyword>
<dbReference type="Proteomes" id="UP000292052">
    <property type="component" value="Unassembled WGS sequence"/>
</dbReference>
<comment type="subcellular location">
    <subcellularLocation>
        <location evidence="1">Nucleus</location>
    </subcellularLocation>
</comment>
<dbReference type="InterPro" id="IPR008721">
    <property type="entry name" value="ORC6_cyclin_first"/>
</dbReference>
<dbReference type="Pfam" id="PF05460">
    <property type="entry name" value="ORC6"/>
    <property type="match status" value="1"/>
</dbReference>
<proteinExistence type="inferred from homology"/>
<evidence type="ECO:0000256" key="4">
    <source>
        <dbReference type="ARBA" id="ARBA00023125"/>
    </source>
</evidence>
<comment type="caution">
    <text evidence="8">The sequence shown here is derived from an EMBL/GenBank/DDBJ whole genome shotgun (WGS) entry which is preliminary data.</text>
</comment>
<evidence type="ECO:0000256" key="3">
    <source>
        <dbReference type="ARBA" id="ARBA00022705"/>
    </source>
</evidence>
<dbReference type="GO" id="GO:0006270">
    <property type="term" value="P:DNA replication initiation"/>
    <property type="evidence" value="ECO:0007669"/>
    <property type="project" value="TreeGrafter"/>
</dbReference>
<dbReference type="Gene3D" id="1.10.472.10">
    <property type="entry name" value="Cyclin-like"/>
    <property type="match status" value="1"/>
</dbReference>
<dbReference type="AlphaFoldDB" id="A0A482WD49"/>
<organism evidence="8 9">
    <name type="scientific">Asbolus verrucosus</name>
    <name type="common">Desert ironclad beetle</name>
    <dbReference type="NCBI Taxonomy" id="1661398"/>
    <lineage>
        <taxon>Eukaryota</taxon>
        <taxon>Metazoa</taxon>
        <taxon>Ecdysozoa</taxon>
        <taxon>Arthropoda</taxon>
        <taxon>Hexapoda</taxon>
        <taxon>Insecta</taxon>
        <taxon>Pterygota</taxon>
        <taxon>Neoptera</taxon>
        <taxon>Endopterygota</taxon>
        <taxon>Coleoptera</taxon>
        <taxon>Polyphaga</taxon>
        <taxon>Cucujiformia</taxon>
        <taxon>Tenebrionidae</taxon>
        <taxon>Pimeliinae</taxon>
        <taxon>Asbolus</taxon>
    </lineage>
</organism>
<reference evidence="8 9" key="1">
    <citation type="submission" date="2017-03" db="EMBL/GenBank/DDBJ databases">
        <title>Genome of the blue death feigning beetle - Asbolus verrucosus.</title>
        <authorList>
            <person name="Rider S.D."/>
        </authorList>
    </citation>
    <scope>NUCLEOTIDE SEQUENCE [LARGE SCALE GENOMIC DNA]</scope>
    <source>
        <strain evidence="8">Butters</strain>
        <tissue evidence="8">Head and leg muscle</tissue>
    </source>
</reference>
<evidence type="ECO:0000256" key="1">
    <source>
        <dbReference type="ARBA" id="ARBA00004123"/>
    </source>
</evidence>
<evidence type="ECO:0000313" key="9">
    <source>
        <dbReference type="Proteomes" id="UP000292052"/>
    </source>
</evidence>
<dbReference type="EMBL" id="QDEB01007042">
    <property type="protein sequence ID" value="RZC42559.1"/>
    <property type="molecule type" value="Genomic_DNA"/>
</dbReference>
<dbReference type="PANTHER" id="PTHR13394:SF0">
    <property type="entry name" value="ORIGIN RECOGNITION COMPLEX SUBUNIT 6"/>
    <property type="match status" value="1"/>
</dbReference>
<feature type="domain" description="ORC6 second cyclin-like" evidence="7">
    <location>
        <begin position="95"/>
        <end position="177"/>
    </location>
</feature>
<dbReference type="InterPro" id="IPR054113">
    <property type="entry name" value="ORC6_cyclin-like_2nd"/>
</dbReference>
<protein>
    <submittedName>
        <fullName evidence="8">Origin recognition complex subunit 6</fullName>
    </submittedName>
</protein>
<dbReference type="PANTHER" id="PTHR13394">
    <property type="entry name" value="ORIGIN RECOGNITION COMPLEX SUBUNIT 6"/>
    <property type="match status" value="1"/>
</dbReference>
<dbReference type="InterPro" id="IPR020529">
    <property type="entry name" value="ORC6_met/pln"/>
</dbReference>
<dbReference type="GO" id="GO:0003677">
    <property type="term" value="F:DNA binding"/>
    <property type="evidence" value="ECO:0007669"/>
    <property type="project" value="UniProtKB-KW"/>
</dbReference>
<keyword evidence="9" id="KW-1185">Reference proteome</keyword>
<dbReference type="STRING" id="1661398.A0A482WD49"/>
<keyword evidence="4" id="KW-0238">DNA-binding</keyword>
<dbReference type="CDD" id="cd11583">
    <property type="entry name" value="Orc6_mid"/>
    <property type="match status" value="1"/>
</dbReference>
<gene>
    <name evidence="8" type="ORF">BDFB_005751</name>
</gene>
<evidence type="ECO:0000259" key="6">
    <source>
        <dbReference type="Pfam" id="PF05460"/>
    </source>
</evidence>
<comment type="similarity">
    <text evidence="2">Belongs to the ORC6 family.</text>
</comment>
<keyword evidence="5" id="KW-0539">Nucleus</keyword>
<evidence type="ECO:0000256" key="2">
    <source>
        <dbReference type="ARBA" id="ARBA00010840"/>
    </source>
</evidence>
<dbReference type="Pfam" id="PF21913">
    <property type="entry name" value="ORC6_2nd"/>
    <property type="match status" value="1"/>
</dbReference>
<name>A0A482WD49_ASBVE</name>
<evidence type="ECO:0000313" key="8">
    <source>
        <dbReference type="EMBL" id="RZC42559.1"/>
    </source>
</evidence>
<dbReference type="OrthoDB" id="5552484at2759"/>
<feature type="domain" description="ORC6 first cyclin-like" evidence="6">
    <location>
        <begin position="22"/>
        <end position="90"/>
    </location>
</feature>
<accession>A0A482WD49</accession>
<sequence>MTSNKILLNSSDRLGIQDSSAIKKADAFLRVLNSKSVSKTISDAARTILCLDLAAASLGVGFDKTTALKLAGLRKGVYQNNLNILEKVLNLDKPITVAELCVQCSCTEAKETAEAILASYREYDKKIKDISHPQYVAAAVYTSCKISGIKVEKSQFKSISRLKMAQWNELADEFAKFAGSMGLSAKKGRSKRNAPVEQDGLIEIIEKHSVQKQKKEEEQIEDYEVWRERILKEATAEILKNEMSG</sequence>
<evidence type="ECO:0000259" key="7">
    <source>
        <dbReference type="Pfam" id="PF21913"/>
    </source>
</evidence>